<feature type="transmembrane region" description="Helical" evidence="9">
    <location>
        <begin position="172"/>
        <end position="202"/>
    </location>
</feature>
<evidence type="ECO:0000256" key="1">
    <source>
        <dbReference type="ARBA" id="ARBA00004141"/>
    </source>
</evidence>
<evidence type="ECO:0000256" key="10">
    <source>
        <dbReference type="SAM" id="SignalP"/>
    </source>
</evidence>
<keyword evidence="5" id="KW-1278">Translocase</keyword>
<comment type="caution">
    <text evidence="13">The sequence shown here is derived from an EMBL/GenBank/DDBJ whole genome shotgun (WGS) entry which is preliminary data.</text>
</comment>
<feature type="domain" description="NADH:quinone oxidoreductase/Mrp antiporter transmembrane" evidence="11">
    <location>
        <begin position="188"/>
        <end position="305"/>
    </location>
</feature>
<evidence type="ECO:0000256" key="8">
    <source>
        <dbReference type="ARBA" id="ARBA00023136"/>
    </source>
</evidence>
<dbReference type="EMBL" id="JAXUIC010000693">
    <property type="protein sequence ID" value="KAK4538937.1"/>
    <property type="molecule type" value="Genomic_DNA"/>
</dbReference>
<dbReference type="PRINTS" id="PR01434">
    <property type="entry name" value="NADHDHGNASE5"/>
</dbReference>
<comment type="subcellular location">
    <subcellularLocation>
        <location evidence="1">Membrane</location>
        <topology evidence="1">Multi-pass membrane protein</topology>
    </subcellularLocation>
</comment>
<feature type="transmembrane region" description="Helical" evidence="9">
    <location>
        <begin position="72"/>
        <end position="98"/>
    </location>
</feature>
<keyword evidence="3" id="KW-0813">Transport</keyword>
<keyword evidence="4 9" id="KW-0812">Transmembrane</keyword>
<dbReference type="GO" id="GO:0008137">
    <property type="term" value="F:NADH dehydrogenase (ubiquinone) activity"/>
    <property type="evidence" value="ECO:0007669"/>
    <property type="project" value="InterPro"/>
</dbReference>
<dbReference type="GO" id="GO:0042773">
    <property type="term" value="P:ATP synthesis coupled electron transport"/>
    <property type="evidence" value="ECO:0007669"/>
    <property type="project" value="InterPro"/>
</dbReference>
<feature type="domain" description="NADH-Ubiquinone oxidoreductase (complex I) chain 5 N-terminal" evidence="12">
    <location>
        <begin position="50"/>
        <end position="73"/>
    </location>
</feature>
<evidence type="ECO:0000256" key="3">
    <source>
        <dbReference type="ARBA" id="ARBA00022448"/>
    </source>
</evidence>
<organism evidence="13 14">
    <name type="scientific">Quercus rubra</name>
    <name type="common">Northern red oak</name>
    <name type="synonym">Quercus borealis</name>
    <dbReference type="NCBI Taxonomy" id="3512"/>
    <lineage>
        <taxon>Eukaryota</taxon>
        <taxon>Viridiplantae</taxon>
        <taxon>Streptophyta</taxon>
        <taxon>Embryophyta</taxon>
        <taxon>Tracheophyta</taxon>
        <taxon>Spermatophyta</taxon>
        <taxon>Magnoliopsida</taxon>
        <taxon>eudicotyledons</taxon>
        <taxon>Gunneridae</taxon>
        <taxon>Pentapetalae</taxon>
        <taxon>rosids</taxon>
        <taxon>fabids</taxon>
        <taxon>Fagales</taxon>
        <taxon>Fagaceae</taxon>
        <taxon>Quercus</taxon>
    </lineage>
</organism>
<name>A0AAN7DSI2_QUERU</name>
<dbReference type="PANTHER" id="PTHR42829">
    <property type="entry name" value="NADH-UBIQUINONE OXIDOREDUCTASE CHAIN 5"/>
    <property type="match status" value="1"/>
</dbReference>
<evidence type="ECO:0000313" key="14">
    <source>
        <dbReference type="Proteomes" id="UP001324115"/>
    </source>
</evidence>
<accession>A0AAN7DSI2</accession>
<dbReference type="InterPro" id="IPR001516">
    <property type="entry name" value="Proton_antipo_N"/>
</dbReference>
<gene>
    <name evidence="13" type="ORF">RGQ29_032150</name>
</gene>
<evidence type="ECO:0000256" key="2">
    <source>
        <dbReference type="ARBA" id="ARBA00008200"/>
    </source>
</evidence>
<evidence type="ECO:0000256" key="4">
    <source>
        <dbReference type="ARBA" id="ARBA00022692"/>
    </source>
</evidence>
<dbReference type="Pfam" id="PF00662">
    <property type="entry name" value="Proton_antipo_N"/>
    <property type="match status" value="1"/>
</dbReference>
<feature type="signal peptide" evidence="10">
    <location>
        <begin position="1"/>
        <end position="20"/>
    </location>
</feature>
<proteinExistence type="inferred from homology"/>
<evidence type="ECO:0000259" key="12">
    <source>
        <dbReference type="Pfam" id="PF00662"/>
    </source>
</evidence>
<keyword evidence="8 9" id="KW-0472">Membrane</keyword>
<dbReference type="InterPro" id="IPR001750">
    <property type="entry name" value="ND/Mrp_TM"/>
</dbReference>
<protein>
    <recommendedName>
        <fullName evidence="15">NADH dehydrogenase subunit 5</fullName>
    </recommendedName>
</protein>
<dbReference type="Proteomes" id="UP001324115">
    <property type="component" value="Unassembled WGS sequence"/>
</dbReference>
<dbReference type="GO" id="GO:0003954">
    <property type="term" value="F:NADH dehydrogenase activity"/>
    <property type="evidence" value="ECO:0007669"/>
    <property type="project" value="TreeGrafter"/>
</dbReference>
<keyword evidence="10" id="KW-0732">Signal</keyword>
<reference evidence="13 14" key="1">
    <citation type="journal article" date="2023" name="G3 (Bethesda)">
        <title>A haplotype-resolved chromosome-scale genome for Quercus rubra L. provides insights into the genetics of adaptive traits for red oak species.</title>
        <authorList>
            <person name="Kapoor B."/>
            <person name="Jenkins J."/>
            <person name="Schmutz J."/>
            <person name="Zhebentyayeva T."/>
            <person name="Kuelheim C."/>
            <person name="Coggeshall M."/>
            <person name="Heim C."/>
            <person name="Lasky J.R."/>
            <person name="Leites L."/>
            <person name="Islam-Faridi N."/>
            <person name="Romero-Severson J."/>
            <person name="DeLeo V.L."/>
            <person name="Lucas S.M."/>
            <person name="Lazic D."/>
            <person name="Gailing O."/>
            <person name="Carlson J."/>
            <person name="Staton M."/>
        </authorList>
    </citation>
    <scope>NUCLEOTIDE SEQUENCE [LARGE SCALE GENOMIC DNA]</scope>
    <source>
        <strain evidence="13">Pseudo-F2</strain>
    </source>
</reference>
<dbReference type="GO" id="GO:0016020">
    <property type="term" value="C:membrane"/>
    <property type="evidence" value="ECO:0007669"/>
    <property type="project" value="UniProtKB-SubCell"/>
</dbReference>
<feature type="transmembrane region" description="Helical" evidence="9">
    <location>
        <begin position="142"/>
        <end position="160"/>
    </location>
</feature>
<evidence type="ECO:0000256" key="9">
    <source>
        <dbReference type="SAM" id="Phobius"/>
    </source>
</evidence>
<dbReference type="PANTHER" id="PTHR42829:SF2">
    <property type="entry name" value="NADH-UBIQUINONE OXIDOREDUCTASE CHAIN 5"/>
    <property type="match status" value="1"/>
</dbReference>
<comment type="similarity">
    <text evidence="2">Belongs to the complex I subunit 5 family.</text>
</comment>
<evidence type="ECO:0008006" key="15">
    <source>
        <dbReference type="Google" id="ProtNLM"/>
    </source>
</evidence>
<evidence type="ECO:0000256" key="7">
    <source>
        <dbReference type="ARBA" id="ARBA00023027"/>
    </source>
</evidence>
<feature type="transmembrane region" description="Helical" evidence="9">
    <location>
        <begin position="261"/>
        <end position="287"/>
    </location>
</feature>
<dbReference type="GO" id="GO:0015990">
    <property type="term" value="P:electron transport coupled proton transport"/>
    <property type="evidence" value="ECO:0007669"/>
    <property type="project" value="TreeGrafter"/>
</dbReference>
<evidence type="ECO:0000313" key="13">
    <source>
        <dbReference type="EMBL" id="KAK4538937.1"/>
    </source>
</evidence>
<dbReference type="InterPro" id="IPR003945">
    <property type="entry name" value="NU5C-like"/>
</dbReference>
<evidence type="ECO:0000259" key="11">
    <source>
        <dbReference type="Pfam" id="PF00361"/>
    </source>
</evidence>
<dbReference type="GO" id="GO:0009536">
    <property type="term" value="C:plastid"/>
    <property type="evidence" value="ECO:0007669"/>
    <property type="project" value="UniProtKB-ARBA"/>
</dbReference>
<feature type="transmembrane region" description="Helical" evidence="9">
    <location>
        <begin position="329"/>
        <end position="348"/>
    </location>
</feature>
<evidence type="ECO:0000256" key="5">
    <source>
        <dbReference type="ARBA" id="ARBA00022967"/>
    </source>
</evidence>
<sequence length="461" mass="50612">MYLAIITLPLLGSLLSGGFGRKIGVSGAQLITCLCVITTTIFAILGFFEVVSSLVHVYSIGYMSHDPHNQRFFSYLSLFTFMMVILVTSNNFLLIIAANQSSLSAFLTNRVGDCFLTIGMFAILLSFGNIDYSTVFSLAPFMSEDVVTIVGICLLIGAMAKSSQIGPTPVSALIHAATMVTAGVYLLMRAITTVFSSLIGLFQQDIKKVIAYSTMSQLGMMVIAVVNHAFYKALLFLGAGAVIHAVADNQDFRKYGGLRPFLPLTYSVMLIASLSLVAFPFMTGFYSKDFILESAYGQFYFSATVVYFIATIGAMFTTLYSVKAHEGDIFMSIPLIVLAVFSIFFGYVTKDIFIGLGSGFFADNILSEFLPKLLIHFKLSRLEMFYNRYITDLVLKLGGQTTKVIDKGSVELLGPFGLEIVLIRISKSIASLDTGLIFYILTPYLYITIHSVISFLSKKRL</sequence>
<dbReference type="AlphaFoldDB" id="A0AAN7DSI2"/>
<keyword evidence="6 9" id="KW-1133">Transmembrane helix</keyword>
<feature type="chain" id="PRO_5042821636" description="NADH dehydrogenase subunit 5" evidence="10">
    <location>
        <begin position="21"/>
        <end position="461"/>
    </location>
</feature>
<feature type="transmembrane region" description="Helical" evidence="9">
    <location>
        <begin position="110"/>
        <end position="130"/>
    </location>
</feature>
<feature type="transmembrane region" description="Helical" evidence="9">
    <location>
        <begin position="299"/>
        <end position="322"/>
    </location>
</feature>
<evidence type="ECO:0000256" key="6">
    <source>
        <dbReference type="ARBA" id="ARBA00022989"/>
    </source>
</evidence>
<feature type="transmembrane region" description="Helical" evidence="9">
    <location>
        <begin position="30"/>
        <end position="51"/>
    </location>
</feature>
<dbReference type="Pfam" id="PF00361">
    <property type="entry name" value="Proton_antipo_M"/>
    <property type="match status" value="1"/>
</dbReference>
<keyword evidence="14" id="KW-1185">Reference proteome</keyword>
<keyword evidence="7" id="KW-0520">NAD</keyword>
<feature type="transmembrane region" description="Helical" evidence="9">
    <location>
        <begin position="436"/>
        <end position="456"/>
    </location>
</feature>